<feature type="transmembrane region" description="Helical" evidence="10">
    <location>
        <begin position="383"/>
        <end position="403"/>
    </location>
</feature>
<keyword evidence="8 10" id="KW-0472">Membrane</keyword>
<dbReference type="PANTHER" id="PTHR19229:SF250">
    <property type="entry name" value="ABC TRANSPORTER DOMAIN-CONTAINING PROTEIN-RELATED"/>
    <property type="match status" value="1"/>
</dbReference>
<dbReference type="GO" id="GO:0016020">
    <property type="term" value="C:membrane"/>
    <property type="evidence" value="ECO:0007669"/>
    <property type="project" value="UniProtKB-SubCell"/>
</dbReference>
<feature type="transmembrane region" description="Helical" evidence="10">
    <location>
        <begin position="243"/>
        <end position="261"/>
    </location>
</feature>
<evidence type="ECO:0000256" key="10">
    <source>
        <dbReference type="SAM" id="Phobius"/>
    </source>
</evidence>
<name>A0A210QSF8_MIZYE</name>
<feature type="compositionally biased region" description="Acidic residues" evidence="9">
    <location>
        <begin position="818"/>
        <end position="827"/>
    </location>
</feature>
<evidence type="ECO:0000256" key="2">
    <source>
        <dbReference type="ARBA" id="ARBA00022448"/>
    </source>
</evidence>
<dbReference type="GO" id="GO:0016887">
    <property type="term" value="F:ATP hydrolysis activity"/>
    <property type="evidence" value="ECO:0007669"/>
    <property type="project" value="InterPro"/>
</dbReference>
<evidence type="ECO:0000259" key="11">
    <source>
        <dbReference type="PROSITE" id="PS50893"/>
    </source>
</evidence>
<feature type="region of interest" description="Disordered" evidence="9">
    <location>
        <begin position="817"/>
        <end position="841"/>
    </location>
</feature>
<comment type="subcellular location">
    <subcellularLocation>
        <location evidence="1">Membrane</location>
        <topology evidence="1">Multi-pass membrane protein</topology>
    </subcellularLocation>
</comment>
<feature type="transmembrane region" description="Helical" evidence="10">
    <location>
        <begin position="1126"/>
        <end position="1152"/>
    </location>
</feature>
<keyword evidence="2" id="KW-0813">Transport</keyword>
<feature type="transmembrane region" description="Helical" evidence="10">
    <location>
        <begin position="1300"/>
        <end position="1321"/>
    </location>
</feature>
<dbReference type="FunFam" id="3.40.50.300:FF:000327">
    <property type="entry name" value="ATP-binding cassette sub-family A member 3"/>
    <property type="match status" value="1"/>
</dbReference>
<evidence type="ECO:0000313" key="12">
    <source>
        <dbReference type="EMBL" id="OWF51666.1"/>
    </source>
</evidence>
<sequence length="1710" mass="189342">MGMLLQFGLLLWKNFTVSRRRTCATVFEIALPLAFAFLMLVIRFLSGTTDHSTAFTWDPFTVSDVGLAVPSTTRTKIYYSPTSTAVDDVMSKVTTALNGNATVTSYASSTLLRNAYDLNSASVWAAVEFDESADYTSTLPSHVKYSLRVALYEKANEKKWYTDRSYQFFQAPGYRNNESKAGEPYYEETGFLALQYAIDKAIIDKKAPSNTLGTTYNIQLKKMAYPTFVEDGLTATLSSIMPLFLMLSFIVTVFTATKNIVQEKETKIKESMKLMGMSPTMYWLSWFTKLFIYLFVICFLFALLFGVKAGDNGSVLQASQPSLIFVFLLLFGISIIAFCFMMATIFKRATSAAFAAGILYFLFYMPQFFLGRSYDTLGKGEKVAISLLNLMAMSFGVTTITLYEGTGAGAQWSNFHQPATVDDNYSLGDAIGMLVLDSLIYFLVAWYLENVRPGEFGIPKPLYFPFTKTYWCGATAETEMLQVSLDNKDKDKFEPDPADLRAGINISHLRKVFGSGKEKKVAVADTSLNMYENQITVLLGHNGAGKTTTMSMITGFIPPTSGTAIINGSDIRKDIDGVRSSLGLCPQHNILYDNMTVEEHLWFFAKLKGCPSDQVKKEVDDIIEVMGIEAKRHRLSSTLSGGQKRKLSVGIALIGNTKVVILDEPTSGMDPAARRETWEILRKYKEGRTILLSTHFMDEADLLGDRIAIMSDGVIKCCGTSLFLKKSYGAGYHLVTVKTKDCDVSKVTSLIQSHIPKAFVESDISAELSFLLPFDESAKFVKLFEELEVKASSLGLSSFGISATTMEEVFLKVGEGASNEDDDEEEALDKSESANGIGHNDHKPVVINNAFLLDEKRKDSPNGTMDVTTQPGTSTGSPGSMKNTGIKWATQQFYGMFVKKAIHSWRNRVVSIVQLSLPVVFAILALTVDQTAPTNDDEPPLILSLTQFGTGAIPIYTDGTSPTTASTRIANLYSSYLSSFSKEDIGTTPFDTFTVEKANSIGVDTFSNTYIVGGDFDQSNTFTAYFNGEPYHAPAIALSIMTNTMLQEFATTSDYITTTNHPLSLTLAEKNESVVVTALATGFVVAFLVLFGMAFLSTSFIIFLIKERSTGAKHLQKVSGVGSFTFWLSNYLWDIINYLVPVLLILIVFAAFQTPAYVNDNRLGIVFLLFLIYGLCCLPFVYLLHYPFNVPSTGMAAITIMNILSGLATLLTVFVLQIPALGAESVADGLDWFFTILIPHYCLGQGLNNIYNNYANLQTCLDINYEVLCTFNNTLPCCSGCTSTCYEFTTDYFAWKSPGILRYIIFMLLQTCLFITIVLMIEYGVINRLAYFVSNRSNVVNPNEEELIDGSDPEDSDVMEERKRIRDTPLETLMETDALIIDNIAKTYGSLRAVKGISVGVGTQECFGLLGQNGAGKTTTFKMMTGDVFVSNGNAYLNKYDVKQHLNQVQQNLGYCPQFDALIDQMTGRETLTMYARLRGVPEEQIKTTVNDLIDTMMLRKHADKSCEVYSGGNKRKLSTAIALIGDPPFVFLDEPTTGMDPGARRKLWNVLSDVRASGRTLVMTSHSMEECDALCTKIVIMVNGKFVCLGSPQHLKNKFGQGYTLIIRISGSAGEVVPSDPIKNYVMETFPKAEVFGNHQGYLHFQIPDANIPLARVFEAMEQVKDQFDIEDYSVNQTTLEQVFLGFTRNQSTPSNSGRMIRCCGIRFC</sequence>
<dbReference type="Pfam" id="PF00005">
    <property type="entry name" value="ABC_tran"/>
    <property type="match status" value="2"/>
</dbReference>
<dbReference type="InterPro" id="IPR027417">
    <property type="entry name" value="P-loop_NTPase"/>
</dbReference>
<dbReference type="FunFam" id="3.40.50.300:FF:000298">
    <property type="entry name" value="ATP-binding cassette sub-family A member 12"/>
    <property type="match status" value="1"/>
</dbReference>
<dbReference type="InterPro" id="IPR017871">
    <property type="entry name" value="ABC_transporter-like_CS"/>
</dbReference>
<reference evidence="12 13" key="1">
    <citation type="journal article" date="2017" name="Nat. Ecol. Evol.">
        <title>Scallop genome provides insights into evolution of bilaterian karyotype and development.</title>
        <authorList>
            <person name="Wang S."/>
            <person name="Zhang J."/>
            <person name="Jiao W."/>
            <person name="Li J."/>
            <person name="Xun X."/>
            <person name="Sun Y."/>
            <person name="Guo X."/>
            <person name="Huan P."/>
            <person name="Dong B."/>
            <person name="Zhang L."/>
            <person name="Hu X."/>
            <person name="Sun X."/>
            <person name="Wang J."/>
            <person name="Zhao C."/>
            <person name="Wang Y."/>
            <person name="Wang D."/>
            <person name="Huang X."/>
            <person name="Wang R."/>
            <person name="Lv J."/>
            <person name="Li Y."/>
            <person name="Zhang Z."/>
            <person name="Liu B."/>
            <person name="Lu W."/>
            <person name="Hui Y."/>
            <person name="Liang J."/>
            <person name="Zhou Z."/>
            <person name="Hou R."/>
            <person name="Li X."/>
            <person name="Liu Y."/>
            <person name="Li H."/>
            <person name="Ning X."/>
            <person name="Lin Y."/>
            <person name="Zhao L."/>
            <person name="Xing Q."/>
            <person name="Dou J."/>
            <person name="Li Y."/>
            <person name="Mao J."/>
            <person name="Guo H."/>
            <person name="Dou H."/>
            <person name="Li T."/>
            <person name="Mu C."/>
            <person name="Jiang W."/>
            <person name="Fu Q."/>
            <person name="Fu X."/>
            <person name="Miao Y."/>
            <person name="Liu J."/>
            <person name="Yu Q."/>
            <person name="Li R."/>
            <person name="Liao H."/>
            <person name="Li X."/>
            <person name="Kong Y."/>
            <person name="Jiang Z."/>
            <person name="Chourrout D."/>
            <person name="Li R."/>
            <person name="Bao Z."/>
        </authorList>
    </citation>
    <scope>NUCLEOTIDE SEQUENCE [LARGE SCALE GENOMIC DNA]</scope>
    <source>
        <strain evidence="12 13">PY_sf001</strain>
    </source>
</reference>
<dbReference type="EMBL" id="NEDP02002179">
    <property type="protein sequence ID" value="OWF51666.1"/>
    <property type="molecule type" value="Genomic_DNA"/>
</dbReference>
<dbReference type="InterPro" id="IPR026082">
    <property type="entry name" value="ABCA"/>
</dbReference>
<feature type="transmembrane region" description="Helical" evidence="10">
    <location>
        <begin position="1164"/>
        <end position="1184"/>
    </location>
</feature>
<dbReference type="PANTHER" id="PTHR19229">
    <property type="entry name" value="ATP-BINDING CASSETTE TRANSPORTER SUBFAMILY A ABCA"/>
    <property type="match status" value="1"/>
</dbReference>
<feature type="transmembrane region" description="Helical" evidence="10">
    <location>
        <begin position="1196"/>
        <end position="1218"/>
    </location>
</feature>
<keyword evidence="5" id="KW-0547">Nucleotide-binding</keyword>
<keyword evidence="13" id="KW-1185">Reference proteome</keyword>
<dbReference type="GO" id="GO:0140359">
    <property type="term" value="F:ABC-type transporter activity"/>
    <property type="evidence" value="ECO:0007669"/>
    <property type="project" value="InterPro"/>
</dbReference>
<feature type="region of interest" description="Disordered" evidence="9">
    <location>
        <begin position="857"/>
        <end position="882"/>
    </location>
</feature>
<evidence type="ECO:0000256" key="4">
    <source>
        <dbReference type="ARBA" id="ARBA00022737"/>
    </source>
</evidence>
<feature type="transmembrane region" description="Helical" evidence="10">
    <location>
        <begin position="29"/>
        <end position="46"/>
    </location>
</feature>
<feature type="transmembrane region" description="Helical" evidence="10">
    <location>
        <begin position="430"/>
        <end position="448"/>
    </location>
</feature>
<dbReference type="SMART" id="SM00382">
    <property type="entry name" value="AAA"/>
    <property type="match status" value="2"/>
</dbReference>
<dbReference type="Gene3D" id="3.40.50.300">
    <property type="entry name" value="P-loop containing nucleotide triphosphate hydrolases"/>
    <property type="match status" value="2"/>
</dbReference>
<dbReference type="GO" id="GO:0005524">
    <property type="term" value="F:ATP binding"/>
    <property type="evidence" value="ECO:0007669"/>
    <property type="project" value="UniProtKB-KW"/>
</dbReference>
<comment type="caution">
    <text evidence="12">The sequence shown here is derived from an EMBL/GenBank/DDBJ whole genome shotgun (WGS) entry which is preliminary data.</text>
</comment>
<dbReference type="InterPro" id="IPR003439">
    <property type="entry name" value="ABC_transporter-like_ATP-bd"/>
</dbReference>
<keyword evidence="3 10" id="KW-0812">Transmembrane</keyword>
<dbReference type="Pfam" id="PF23321">
    <property type="entry name" value="R1_ABCA1"/>
    <property type="match status" value="1"/>
</dbReference>
<evidence type="ECO:0000313" key="13">
    <source>
        <dbReference type="Proteomes" id="UP000242188"/>
    </source>
</evidence>
<dbReference type="InterPro" id="IPR003593">
    <property type="entry name" value="AAA+_ATPase"/>
</dbReference>
<dbReference type="InterPro" id="IPR056264">
    <property type="entry name" value="R2_ABCA1-4-like"/>
</dbReference>
<protein>
    <submittedName>
        <fullName evidence="12">ATP-binding cassette sub-family A member 3</fullName>
    </submittedName>
</protein>
<feature type="transmembrane region" description="Helical" evidence="10">
    <location>
        <begin position="281"/>
        <end position="305"/>
    </location>
</feature>
<feature type="transmembrane region" description="Helical" evidence="10">
    <location>
        <begin position="325"/>
        <end position="346"/>
    </location>
</feature>
<evidence type="ECO:0000256" key="7">
    <source>
        <dbReference type="ARBA" id="ARBA00022989"/>
    </source>
</evidence>
<feature type="transmembrane region" description="Helical" evidence="10">
    <location>
        <begin position="352"/>
        <end position="371"/>
    </location>
</feature>
<keyword evidence="6 12" id="KW-0067">ATP-binding</keyword>
<keyword evidence="4" id="KW-0677">Repeat</keyword>
<dbReference type="GO" id="GO:0005319">
    <property type="term" value="F:lipid transporter activity"/>
    <property type="evidence" value="ECO:0007669"/>
    <property type="project" value="TreeGrafter"/>
</dbReference>
<dbReference type="Pfam" id="PF12698">
    <property type="entry name" value="ABC2_membrane_3"/>
    <property type="match status" value="2"/>
</dbReference>
<dbReference type="OrthoDB" id="6512918at2759"/>
<feature type="transmembrane region" description="Helical" evidence="10">
    <location>
        <begin position="1074"/>
        <end position="1105"/>
    </location>
</feature>
<evidence type="ECO:0000256" key="1">
    <source>
        <dbReference type="ARBA" id="ARBA00004141"/>
    </source>
</evidence>
<dbReference type="Proteomes" id="UP000242188">
    <property type="component" value="Unassembled WGS sequence"/>
</dbReference>
<feature type="domain" description="ABC transporter" evidence="11">
    <location>
        <begin position="504"/>
        <end position="737"/>
    </location>
</feature>
<dbReference type="CDD" id="cd03263">
    <property type="entry name" value="ABC_subfamily_A"/>
    <property type="match status" value="2"/>
</dbReference>
<gene>
    <name evidence="12" type="ORF">KP79_PYT11729</name>
</gene>
<dbReference type="InterPro" id="IPR013525">
    <property type="entry name" value="ABC2_TM"/>
</dbReference>
<dbReference type="PROSITE" id="PS50893">
    <property type="entry name" value="ABC_TRANSPORTER_2"/>
    <property type="match status" value="2"/>
</dbReference>
<accession>A0A210QSF8</accession>
<dbReference type="PROSITE" id="PS00211">
    <property type="entry name" value="ABC_TRANSPORTER_1"/>
    <property type="match status" value="1"/>
</dbReference>
<dbReference type="SUPFAM" id="SSF52540">
    <property type="entry name" value="P-loop containing nucleoside triphosphate hydrolases"/>
    <property type="match status" value="2"/>
</dbReference>
<organism evidence="12 13">
    <name type="scientific">Mizuhopecten yessoensis</name>
    <name type="common">Japanese scallop</name>
    <name type="synonym">Patinopecten yessoensis</name>
    <dbReference type="NCBI Taxonomy" id="6573"/>
    <lineage>
        <taxon>Eukaryota</taxon>
        <taxon>Metazoa</taxon>
        <taxon>Spiralia</taxon>
        <taxon>Lophotrochozoa</taxon>
        <taxon>Mollusca</taxon>
        <taxon>Bivalvia</taxon>
        <taxon>Autobranchia</taxon>
        <taxon>Pteriomorphia</taxon>
        <taxon>Pectinida</taxon>
        <taxon>Pectinoidea</taxon>
        <taxon>Pectinidae</taxon>
        <taxon>Mizuhopecten</taxon>
    </lineage>
</organism>
<evidence type="ECO:0000256" key="8">
    <source>
        <dbReference type="ARBA" id="ARBA00023136"/>
    </source>
</evidence>
<evidence type="ECO:0000256" key="6">
    <source>
        <dbReference type="ARBA" id="ARBA00022840"/>
    </source>
</evidence>
<feature type="domain" description="ABC transporter" evidence="11">
    <location>
        <begin position="1379"/>
        <end position="1609"/>
    </location>
</feature>
<evidence type="ECO:0000256" key="9">
    <source>
        <dbReference type="SAM" id="MobiDB-lite"/>
    </source>
</evidence>
<proteinExistence type="predicted"/>
<keyword evidence="7 10" id="KW-1133">Transmembrane helix</keyword>
<evidence type="ECO:0000256" key="5">
    <source>
        <dbReference type="ARBA" id="ARBA00022741"/>
    </source>
</evidence>
<evidence type="ECO:0000256" key="3">
    <source>
        <dbReference type="ARBA" id="ARBA00022692"/>
    </source>
</evidence>
<feature type="compositionally biased region" description="Low complexity" evidence="9">
    <location>
        <begin position="868"/>
        <end position="880"/>
    </location>
</feature>